<protein>
    <submittedName>
        <fullName evidence="1">CopG protein</fullName>
    </submittedName>
</protein>
<sequence length="57" mass="6576">MYKSEKLWLLFPVGQSDGKKDGFEVRTHVMNDQALSALKEKACYSCRTTKLSYRGCR</sequence>
<proteinExistence type="predicted"/>
<evidence type="ECO:0000313" key="1">
    <source>
        <dbReference type="EMBL" id="QTX14299.1"/>
    </source>
</evidence>
<reference evidence="1" key="1">
    <citation type="submission" date="2020-01" db="EMBL/GenBank/DDBJ databases">
        <authorList>
            <person name="Qin S."/>
        </authorList>
    </citation>
    <scope>NUCLEOTIDE SEQUENCE</scope>
    <source>
        <strain evidence="1">CVir17-16-YZ6g</strain>
        <plasmid evidence="1">p17-15-vir-like</plasmid>
    </source>
</reference>
<name>A0A8B0STG7_KLEPN</name>
<organism evidence="1">
    <name type="scientific">Klebsiella pneumoniae</name>
    <dbReference type="NCBI Taxonomy" id="573"/>
    <lineage>
        <taxon>Bacteria</taxon>
        <taxon>Pseudomonadati</taxon>
        <taxon>Pseudomonadota</taxon>
        <taxon>Gammaproteobacteria</taxon>
        <taxon>Enterobacterales</taxon>
        <taxon>Enterobacteriaceae</taxon>
        <taxon>Klebsiella/Raoultella group</taxon>
        <taxon>Klebsiella</taxon>
        <taxon>Klebsiella pneumoniae complex</taxon>
    </lineage>
</organism>
<geneLocation type="plasmid" evidence="1">
    <name>p17-15-vir-like</name>
</geneLocation>
<dbReference type="AlphaFoldDB" id="A0A8B0STG7"/>
<dbReference type="EMBL" id="MN956836">
    <property type="protein sequence ID" value="QTX14299.1"/>
    <property type="molecule type" value="Genomic_DNA"/>
</dbReference>
<keyword evidence="1" id="KW-0614">Plasmid</keyword>
<accession>A0A8B0STG7</accession>